<name>A0A1G6GRW2_9BACT</name>
<keyword evidence="3" id="KW-1185">Reference proteome</keyword>
<protein>
    <submittedName>
        <fullName evidence="2">Exopolyphosphatase / guanosine-5'-triphosphate,3'-diphosphate pyrophosphatase</fullName>
    </submittedName>
</protein>
<dbReference type="STRING" id="1640674.SAMN05216323_100354"/>
<proteinExistence type="predicted"/>
<dbReference type="RefSeq" id="WP_092434692.1">
    <property type="nucleotide sequence ID" value="NZ_FMYP01000003.1"/>
</dbReference>
<dbReference type="PANTHER" id="PTHR30005">
    <property type="entry name" value="EXOPOLYPHOSPHATASE"/>
    <property type="match status" value="1"/>
</dbReference>
<evidence type="ECO:0000259" key="1">
    <source>
        <dbReference type="Pfam" id="PF02541"/>
    </source>
</evidence>
<dbReference type="GO" id="GO:0016462">
    <property type="term" value="F:pyrophosphatase activity"/>
    <property type="evidence" value="ECO:0007669"/>
    <property type="project" value="TreeGrafter"/>
</dbReference>
<dbReference type="Proteomes" id="UP000199452">
    <property type="component" value="Unassembled WGS sequence"/>
</dbReference>
<dbReference type="Gene3D" id="3.30.420.150">
    <property type="entry name" value="Exopolyphosphatase. Domain 2"/>
    <property type="match status" value="1"/>
</dbReference>
<evidence type="ECO:0000313" key="2">
    <source>
        <dbReference type="EMBL" id="SDB84475.1"/>
    </source>
</evidence>
<dbReference type="InterPro" id="IPR043129">
    <property type="entry name" value="ATPase_NBD"/>
</dbReference>
<dbReference type="AlphaFoldDB" id="A0A1G6GRW2"/>
<gene>
    <name evidence="2" type="ORF">SAMN05216323_100354</name>
</gene>
<organism evidence="2 3">
    <name type="scientific">Williamwhitmania taraxaci</name>
    <dbReference type="NCBI Taxonomy" id="1640674"/>
    <lineage>
        <taxon>Bacteria</taxon>
        <taxon>Pseudomonadati</taxon>
        <taxon>Bacteroidota</taxon>
        <taxon>Bacteroidia</taxon>
        <taxon>Bacteroidales</taxon>
        <taxon>Williamwhitmaniaceae</taxon>
        <taxon>Williamwhitmania</taxon>
    </lineage>
</organism>
<sequence>MVKAKTNAILTTLEIHKLAAIDIGSNAVRLLFTNVVERKGKTEFKKSSLIRMPVRLGEEAFTLHRISDRNIERLERLMLAYKHLMLVNEVEAYRACATSAMREAENGQEIVKRIQLNTGVEIEIIDGKEEAKIIYSNQITQSVDSTRPHLYMDVGGGSTELSLFIDKKVKKSRSFDIGTLRMLNKQVPREKWNALEAWVKEIRSEYGNVDIIGSGGNINKINKMINQKEQVIIKPSQLQVLFKKMSQLSYEERITDLGLNPDRADVIIPAGELFLSVSDWIGAKSIIVPTIGVSDGIVKNLYKESKKNMSAYLAKTERLK</sequence>
<feature type="domain" description="Ppx/GppA phosphatase N-terminal" evidence="1">
    <location>
        <begin position="44"/>
        <end position="300"/>
    </location>
</feature>
<accession>A0A1G6GRW2</accession>
<dbReference type="SUPFAM" id="SSF53067">
    <property type="entry name" value="Actin-like ATPase domain"/>
    <property type="match status" value="2"/>
</dbReference>
<dbReference type="PANTHER" id="PTHR30005:SF0">
    <property type="entry name" value="RETROGRADE REGULATION PROTEIN 2"/>
    <property type="match status" value="1"/>
</dbReference>
<evidence type="ECO:0000313" key="3">
    <source>
        <dbReference type="Proteomes" id="UP000199452"/>
    </source>
</evidence>
<dbReference type="InterPro" id="IPR003695">
    <property type="entry name" value="Ppx_GppA_N"/>
</dbReference>
<dbReference type="Gene3D" id="3.30.420.40">
    <property type="match status" value="1"/>
</dbReference>
<dbReference type="CDD" id="cd24006">
    <property type="entry name" value="ASKHA_NBD_PPX_GppA"/>
    <property type="match status" value="1"/>
</dbReference>
<reference evidence="2 3" key="1">
    <citation type="submission" date="2016-09" db="EMBL/GenBank/DDBJ databases">
        <authorList>
            <person name="Capua I."/>
            <person name="De Benedictis P."/>
            <person name="Joannis T."/>
            <person name="Lombin L.H."/>
            <person name="Cattoli G."/>
        </authorList>
    </citation>
    <scope>NUCLEOTIDE SEQUENCE [LARGE SCALE GENOMIC DNA]</scope>
    <source>
        <strain evidence="2 3">A7P-90m</strain>
    </source>
</reference>
<dbReference type="InterPro" id="IPR050273">
    <property type="entry name" value="GppA/Ppx_hydrolase"/>
</dbReference>
<dbReference type="EMBL" id="FMYP01000003">
    <property type="protein sequence ID" value="SDB84475.1"/>
    <property type="molecule type" value="Genomic_DNA"/>
</dbReference>
<dbReference type="OrthoDB" id="9814545at2"/>
<dbReference type="Pfam" id="PF02541">
    <property type="entry name" value="Ppx-GppA"/>
    <property type="match status" value="1"/>
</dbReference>